<evidence type="ECO:0000313" key="3">
    <source>
        <dbReference type="EMBL" id="QJC57974.1"/>
    </source>
</evidence>
<evidence type="ECO:0000256" key="1">
    <source>
        <dbReference type="SAM" id="MobiDB-lite"/>
    </source>
</evidence>
<dbReference type="EMBL" id="CP051461">
    <property type="protein sequence ID" value="QJC57974.1"/>
    <property type="molecule type" value="Genomic_DNA"/>
</dbReference>
<dbReference type="Pfam" id="PF01425">
    <property type="entry name" value="Amidase"/>
    <property type="match status" value="1"/>
</dbReference>
<dbReference type="InterPro" id="IPR036928">
    <property type="entry name" value="AS_sf"/>
</dbReference>
<organism evidence="3 4">
    <name type="scientific">Polaromonas vacuolata</name>
    <dbReference type="NCBI Taxonomy" id="37448"/>
    <lineage>
        <taxon>Bacteria</taxon>
        <taxon>Pseudomonadati</taxon>
        <taxon>Pseudomonadota</taxon>
        <taxon>Betaproteobacteria</taxon>
        <taxon>Burkholderiales</taxon>
        <taxon>Comamonadaceae</taxon>
        <taxon>Polaromonas</taxon>
    </lineage>
</organism>
<dbReference type="EC" id="3.5.1.4" evidence="3"/>
<gene>
    <name evidence="3" type="primary">amiD</name>
    <name evidence="3" type="ORF">HC248_03306</name>
</gene>
<feature type="domain" description="Amidase" evidence="2">
    <location>
        <begin position="26"/>
        <end position="413"/>
    </location>
</feature>
<keyword evidence="3" id="KW-0378">Hydrolase</keyword>
<evidence type="ECO:0000313" key="4">
    <source>
        <dbReference type="Proteomes" id="UP000502041"/>
    </source>
</evidence>
<dbReference type="InterPro" id="IPR000120">
    <property type="entry name" value="Amidase"/>
</dbReference>
<sequence>MSPLISLSAREIAKRVANRELTAQAVASAYIEQIQSLDADIQAWQFFDPDLALKNAKALDQKGVDGLLSSIPVGIKDLMDTADMPTSYGSPIYAGHRPQTDAACVATCRAHGALIMGKTVSTEFATFKPGMTRNPRAPKHQEHSPGGSSSGSAAAVAANMVPLAFGTQTAGSIIRPAAYCGVVGYKPTHGTLALAGIKALSPSLDTVGVLARSVDDAAFFIGALIHQTMTPIKTGQLRIGVCRTPHWGLATADSQRALAQAMKALEKSGAQLHDLTLPPSCEDLTAIQIQIMAYEASAAFAPERKSHAELFSPAFSALMTAGQAISGIDFAKAQSQAGKARADVDALFASCDAILAPSAGAEAPAGLDATGDPIFNRLWTLLGLPCVHVPVGLGGCGMPVGVTLIGPRWADLQALSAAHTLELALR</sequence>
<dbReference type="PANTHER" id="PTHR11895:SF151">
    <property type="entry name" value="GLUTAMYL-TRNA(GLN) AMIDOTRANSFERASE SUBUNIT A"/>
    <property type="match status" value="1"/>
</dbReference>
<accession>A0A6H2HEG7</accession>
<dbReference type="AlphaFoldDB" id="A0A6H2HEG7"/>
<proteinExistence type="predicted"/>
<dbReference type="GO" id="GO:0004040">
    <property type="term" value="F:amidase activity"/>
    <property type="evidence" value="ECO:0007669"/>
    <property type="project" value="UniProtKB-EC"/>
</dbReference>
<feature type="region of interest" description="Disordered" evidence="1">
    <location>
        <begin position="130"/>
        <end position="151"/>
    </location>
</feature>
<dbReference type="InterPro" id="IPR023631">
    <property type="entry name" value="Amidase_dom"/>
</dbReference>
<reference evidence="3 4" key="1">
    <citation type="submission" date="2020-04" db="EMBL/GenBank/DDBJ databases">
        <title>Complete genome of a Psychrophilic, Marine, Gas Vacuolate Bacterium Polaromonas vacuolata KCTC 22033T.</title>
        <authorList>
            <person name="Hwang K."/>
            <person name="Kim K.M."/>
        </authorList>
    </citation>
    <scope>NUCLEOTIDE SEQUENCE [LARGE SCALE GENOMIC DNA]</scope>
    <source>
        <strain evidence="3 4">KCTC 22033</strain>
    </source>
</reference>
<name>A0A6H2HEG7_9BURK</name>
<dbReference type="PANTHER" id="PTHR11895">
    <property type="entry name" value="TRANSAMIDASE"/>
    <property type="match status" value="1"/>
</dbReference>
<evidence type="ECO:0000259" key="2">
    <source>
        <dbReference type="Pfam" id="PF01425"/>
    </source>
</evidence>
<keyword evidence="4" id="KW-1185">Reference proteome</keyword>
<dbReference type="KEGG" id="pvac:HC248_03306"/>
<dbReference type="SUPFAM" id="SSF75304">
    <property type="entry name" value="Amidase signature (AS) enzymes"/>
    <property type="match status" value="1"/>
</dbReference>
<dbReference type="Proteomes" id="UP000502041">
    <property type="component" value="Chromosome"/>
</dbReference>
<dbReference type="Gene3D" id="3.90.1300.10">
    <property type="entry name" value="Amidase signature (AS) domain"/>
    <property type="match status" value="1"/>
</dbReference>
<protein>
    <submittedName>
        <fullName evidence="3">Amidase AmiD</fullName>
        <ecNumber evidence="3">3.5.1.4</ecNumber>
    </submittedName>
</protein>
<dbReference type="RefSeq" id="WP_168923406.1">
    <property type="nucleotide sequence ID" value="NZ_CP051461.1"/>
</dbReference>